<evidence type="ECO:0000256" key="1">
    <source>
        <dbReference type="ARBA" id="ARBA00004571"/>
    </source>
</evidence>
<evidence type="ECO:0000256" key="5">
    <source>
        <dbReference type="ARBA" id="ARBA00023077"/>
    </source>
</evidence>
<keyword evidence="7 8" id="KW-0998">Cell outer membrane</keyword>
<evidence type="ECO:0000313" key="14">
    <source>
        <dbReference type="Proteomes" id="UP000249873"/>
    </source>
</evidence>
<protein>
    <submittedName>
        <fullName evidence="13">SusC/RagA family protein</fullName>
    </submittedName>
</protein>
<keyword evidence="14" id="KW-1185">Reference proteome</keyword>
<feature type="chain" id="PRO_5016402814" evidence="10">
    <location>
        <begin position="34"/>
        <end position="995"/>
    </location>
</feature>
<dbReference type="OrthoDB" id="9768177at2"/>
<evidence type="ECO:0000256" key="2">
    <source>
        <dbReference type="ARBA" id="ARBA00022448"/>
    </source>
</evidence>
<evidence type="ECO:0000256" key="6">
    <source>
        <dbReference type="ARBA" id="ARBA00023136"/>
    </source>
</evidence>
<dbReference type="KEGG" id="als:DJ013_20745"/>
<dbReference type="InterPro" id="IPR039426">
    <property type="entry name" value="TonB-dep_rcpt-like"/>
</dbReference>
<dbReference type="InterPro" id="IPR023996">
    <property type="entry name" value="TonB-dep_OMP_SusC/RagA"/>
</dbReference>
<gene>
    <name evidence="13" type="ORF">DJ013_20745</name>
</gene>
<dbReference type="Proteomes" id="UP000249873">
    <property type="component" value="Chromosome"/>
</dbReference>
<dbReference type="InterPro" id="IPR036942">
    <property type="entry name" value="Beta-barrel_TonB_sf"/>
</dbReference>
<dbReference type="Gene3D" id="2.60.40.1120">
    <property type="entry name" value="Carboxypeptidase-like, regulatory domain"/>
    <property type="match status" value="1"/>
</dbReference>
<keyword evidence="3 8" id="KW-1134">Transmembrane beta strand</keyword>
<dbReference type="InterPro" id="IPR012910">
    <property type="entry name" value="Plug_dom"/>
</dbReference>
<dbReference type="NCBIfam" id="TIGR04056">
    <property type="entry name" value="OMP_RagA_SusC"/>
    <property type="match status" value="1"/>
</dbReference>
<dbReference type="Pfam" id="PF13715">
    <property type="entry name" value="CarbopepD_reg_2"/>
    <property type="match status" value="1"/>
</dbReference>
<comment type="subcellular location">
    <subcellularLocation>
        <location evidence="1 8">Cell outer membrane</location>
        <topology evidence="1 8">Multi-pass membrane protein</topology>
    </subcellularLocation>
</comment>
<sequence length="995" mass="108833">MKQNYSDNTKALLGKPKFLWLLMLSLCMGQAFAQSNVTGKVTDLEEKIGLPGVTIAIKGSTKGTSTDMDGNYTISTAGVQNPILVYSFIGKESQEIVVGNQTAINVSLANDSQSLDEIVVVGYGTQRKNDLTGAITSITENDFVKGNVSTPEQLITGKLAGVQITSGGGAPGSGSTIRIRGGSSLNASNDPLIVIDGVPIDNSDISGSANPLSFINPNDIESFNVLKDASAAAIYGSRAANGVIIITTKKGKKGAQTRLSFNSRFSVANNINQVDVLSPSEFVDAVGAYGTASQQALLGTSSTNWQDVIYRTALTQDNNLSLTGNLKGVPYRASVGFLNQNGTLQTSNLKRTSASLGLSPSFLDDHLTLDLNLKVANSKSQFADEGAIGTAIGFDPTQPVYASNNEFGEYFNWIDPNGNGIEALGPSNPLAMLNLRDNVGILNRYIGNAKLTYSFHGLPELKAVVNAGFDKSNTDGNDVTSPLVSANSFNNQGSTAFYKQDRNNTTFQAFLNYVKEINQHRFDVMGGYEYQNFIRENETGTDYGKSDVTPLRNYFKTEYRLASQFGRINYGFNNTYLATFTVRRDGTSRFAPDNRYGIFPSAALAWKLNEQFDIDNTFSDLKLRFGWGVTGQQDINSGDFPYLAAYTPGQGLLYQFGGAFYDVLRPNPYDAQIKWEETTSTNFGLDFGIRAAKISGSIDFYMKKTTDLINEIDAPAGTNFSNKVVTNIGSLENKGVEFTINYTPIQKANFSWDLNFNATYNQNKITALTRNNNEDYLGVLTGDVSGGTGAYGQIHSTGYARSTFFLYQQVYDDNGKPLEGVFVDQNEDGVISELDRYHYENPDANFFLGFSSQMQYKNLNFGFIMRSNLGNYVFNNVASGSSSYYNMTGAGNFIFNLNSDVKDTGFSSSTGRDRINLSDYFVENASFLKMDNINVGYDLSSLFKTSKLRANLGFIVQNVFTITNYTGLDPEVQNGIDRNIYPRPRTYSLNLNLNF</sequence>
<keyword evidence="5 9" id="KW-0798">TonB box</keyword>
<evidence type="ECO:0000256" key="3">
    <source>
        <dbReference type="ARBA" id="ARBA00022452"/>
    </source>
</evidence>
<dbReference type="Pfam" id="PF00593">
    <property type="entry name" value="TonB_dep_Rec_b-barrel"/>
    <property type="match status" value="1"/>
</dbReference>
<organism evidence="13 14">
    <name type="scientific">Arcticibacterium luteifluviistationis</name>
    <dbReference type="NCBI Taxonomy" id="1784714"/>
    <lineage>
        <taxon>Bacteria</taxon>
        <taxon>Pseudomonadati</taxon>
        <taxon>Bacteroidota</taxon>
        <taxon>Cytophagia</taxon>
        <taxon>Cytophagales</taxon>
        <taxon>Leadbetterellaceae</taxon>
        <taxon>Arcticibacterium</taxon>
    </lineage>
</organism>
<evidence type="ECO:0000259" key="11">
    <source>
        <dbReference type="Pfam" id="PF00593"/>
    </source>
</evidence>
<dbReference type="GO" id="GO:0009279">
    <property type="term" value="C:cell outer membrane"/>
    <property type="evidence" value="ECO:0007669"/>
    <property type="project" value="UniProtKB-SubCell"/>
</dbReference>
<evidence type="ECO:0000256" key="7">
    <source>
        <dbReference type="ARBA" id="ARBA00023237"/>
    </source>
</evidence>
<dbReference type="AlphaFoldDB" id="A0A2Z4GI51"/>
<dbReference type="Gene3D" id="2.170.130.10">
    <property type="entry name" value="TonB-dependent receptor, plug domain"/>
    <property type="match status" value="1"/>
</dbReference>
<dbReference type="PROSITE" id="PS52016">
    <property type="entry name" value="TONB_DEPENDENT_REC_3"/>
    <property type="match status" value="1"/>
</dbReference>
<evidence type="ECO:0000256" key="4">
    <source>
        <dbReference type="ARBA" id="ARBA00022692"/>
    </source>
</evidence>
<dbReference type="FunFam" id="2.170.130.10:FF:000008">
    <property type="entry name" value="SusC/RagA family TonB-linked outer membrane protein"/>
    <property type="match status" value="1"/>
</dbReference>
<dbReference type="Pfam" id="PF07715">
    <property type="entry name" value="Plug"/>
    <property type="match status" value="1"/>
</dbReference>
<dbReference type="NCBIfam" id="TIGR04057">
    <property type="entry name" value="SusC_RagA_signa"/>
    <property type="match status" value="1"/>
</dbReference>
<evidence type="ECO:0000256" key="8">
    <source>
        <dbReference type="PROSITE-ProRule" id="PRU01360"/>
    </source>
</evidence>
<dbReference type="InterPro" id="IPR037066">
    <property type="entry name" value="Plug_dom_sf"/>
</dbReference>
<keyword evidence="2 8" id="KW-0813">Transport</keyword>
<evidence type="ECO:0000256" key="9">
    <source>
        <dbReference type="RuleBase" id="RU003357"/>
    </source>
</evidence>
<feature type="domain" description="TonB-dependent receptor plug" evidence="12">
    <location>
        <begin position="128"/>
        <end position="243"/>
    </location>
</feature>
<proteinExistence type="inferred from homology"/>
<dbReference type="SUPFAM" id="SSF49464">
    <property type="entry name" value="Carboxypeptidase regulatory domain-like"/>
    <property type="match status" value="1"/>
</dbReference>
<dbReference type="InterPro" id="IPR023997">
    <property type="entry name" value="TonB-dep_OMP_SusC/RagA_CS"/>
</dbReference>
<dbReference type="Gene3D" id="2.40.170.20">
    <property type="entry name" value="TonB-dependent receptor, beta-barrel domain"/>
    <property type="match status" value="1"/>
</dbReference>
<evidence type="ECO:0000256" key="10">
    <source>
        <dbReference type="SAM" id="SignalP"/>
    </source>
</evidence>
<dbReference type="EMBL" id="CP029480">
    <property type="protein sequence ID" value="AWW00474.1"/>
    <property type="molecule type" value="Genomic_DNA"/>
</dbReference>
<evidence type="ECO:0000259" key="12">
    <source>
        <dbReference type="Pfam" id="PF07715"/>
    </source>
</evidence>
<feature type="signal peptide" evidence="10">
    <location>
        <begin position="1"/>
        <end position="33"/>
    </location>
</feature>
<accession>A0A2Z4GI51</accession>
<dbReference type="InterPro" id="IPR000531">
    <property type="entry name" value="Beta-barrel_TonB"/>
</dbReference>
<name>A0A2Z4GI51_9BACT</name>
<dbReference type="SUPFAM" id="SSF56935">
    <property type="entry name" value="Porins"/>
    <property type="match status" value="1"/>
</dbReference>
<keyword evidence="4 8" id="KW-0812">Transmembrane</keyword>
<keyword evidence="6 8" id="KW-0472">Membrane</keyword>
<evidence type="ECO:0000313" key="13">
    <source>
        <dbReference type="EMBL" id="AWW00474.1"/>
    </source>
</evidence>
<dbReference type="RefSeq" id="WP_111373840.1">
    <property type="nucleotide sequence ID" value="NZ_CP029480.1"/>
</dbReference>
<dbReference type="InterPro" id="IPR008969">
    <property type="entry name" value="CarboxyPept-like_regulatory"/>
</dbReference>
<feature type="domain" description="TonB-dependent receptor-like beta-barrel" evidence="11">
    <location>
        <begin position="403"/>
        <end position="766"/>
    </location>
</feature>
<reference evidence="13 14" key="1">
    <citation type="submission" date="2018-05" db="EMBL/GenBank/DDBJ databases">
        <title>Complete genome sequence of Arcticibacterium luteifluviistationis SM1504T, a cytophagaceae bacterium isolated from Arctic surface seawater.</title>
        <authorList>
            <person name="Li Y."/>
            <person name="Qin Q.-L."/>
        </authorList>
    </citation>
    <scope>NUCLEOTIDE SEQUENCE [LARGE SCALE GENOMIC DNA]</scope>
    <source>
        <strain evidence="13 14">SM1504</strain>
    </source>
</reference>
<comment type="similarity">
    <text evidence="8 9">Belongs to the TonB-dependent receptor family.</text>
</comment>
<keyword evidence="10" id="KW-0732">Signal</keyword>